<dbReference type="AlphaFoldDB" id="A0AA35TEM2"/>
<keyword evidence="3" id="KW-1185">Reference proteome</keyword>
<evidence type="ECO:0000313" key="2">
    <source>
        <dbReference type="EMBL" id="CAI8046558.1"/>
    </source>
</evidence>
<dbReference type="EMBL" id="CASHTH010003571">
    <property type="protein sequence ID" value="CAI8046558.1"/>
    <property type="molecule type" value="Genomic_DNA"/>
</dbReference>
<dbReference type="Proteomes" id="UP001174909">
    <property type="component" value="Unassembled WGS sequence"/>
</dbReference>
<dbReference type="InterPro" id="IPR032675">
    <property type="entry name" value="LRR_dom_sf"/>
</dbReference>
<dbReference type="SUPFAM" id="SSF52047">
    <property type="entry name" value="RNI-like"/>
    <property type="match status" value="1"/>
</dbReference>
<gene>
    <name evidence="2" type="ORF">GBAR_LOCUS25758</name>
</gene>
<proteinExistence type="predicted"/>
<dbReference type="Gene3D" id="3.80.10.10">
    <property type="entry name" value="Ribonuclease Inhibitor"/>
    <property type="match status" value="1"/>
</dbReference>
<name>A0AA35TEM2_GEOBA</name>
<feature type="non-terminal residue" evidence="2">
    <location>
        <position position="1"/>
    </location>
</feature>
<organism evidence="2 3">
    <name type="scientific">Geodia barretti</name>
    <name type="common">Barrett's horny sponge</name>
    <dbReference type="NCBI Taxonomy" id="519541"/>
    <lineage>
        <taxon>Eukaryota</taxon>
        <taxon>Metazoa</taxon>
        <taxon>Porifera</taxon>
        <taxon>Demospongiae</taxon>
        <taxon>Heteroscleromorpha</taxon>
        <taxon>Tetractinellida</taxon>
        <taxon>Astrophorina</taxon>
        <taxon>Geodiidae</taxon>
        <taxon>Geodia</taxon>
    </lineage>
</organism>
<accession>A0AA35TEM2</accession>
<evidence type="ECO:0000259" key="1">
    <source>
        <dbReference type="Pfam" id="PF00791"/>
    </source>
</evidence>
<dbReference type="Pfam" id="PF00791">
    <property type="entry name" value="ZU5"/>
    <property type="match status" value="1"/>
</dbReference>
<reference evidence="2" key="1">
    <citation type="submission" date="2023-03" db="EMBL/GenBank/DDBJ databases">
        <authorList>
            <person name="Steffen K."/>
            <person name="Cardenas P."/>
        </authorList>
    </citation>
    <scope>NUCLEOTIDE SEQUENCE</scope>
</reference>
<dbReference type="InterPro" id="IPR000906">
    <property type="entry name" value="ZU5_dom"/>
</dbReference>
<dbReference type="Gene3D" id="2.60.220.30">
    <property type="match status" value="1"/>
</dbReference>
<evidence type="ECO:0000313" key="3">
    <source>
        <dbReference type="Proteomes" id="UP001174909"/>
    </source>
</evidence>
<feature type="domain" description="ZU5" evidence="1">
    <location>
        <begin position="316"/>
        <end position="391"/>
    </location>
</feature>
<protein>
    <recommendedName>
        <fullName evidence="1">ZU5 domain-containing protein</fullName>
    </recommendedName>
</protein>
<comment type="caution">
    <text evidence="2">The sequence shown here is derived from an EMBL/GenBank/DDBJ whole genome shotgun (WGS) entry which is preliminary data.</text>
</comment>
<sequence>ILPTNTIYDLRSPADVLVDSVLKFTQKSNQITKMVLPHISRETMAGVRSILLHCPSLTTLELKRTRLGYDGVLYICSALRNNTTLRYLVIHEDLQLPPFRRKRNLGKLSSFSSMERIPLPSKTTCTDFLLELNDILKDNTTLEKMEIQSGLFLPLSTGGEVGPLQQFNVGAVRSGMSSNLRRSFSSSDLTQPQTQLFWDRQYFSCKQSEEVNFNSFFSKRKEEGKKLFSLPSFTAPDTEVLLSFSGLDPRLKECLEISHLHQYVEMIAQLKHSTSVGSLMSDSVFSAKRRQLAPRLSIPETEKSVIYVGKACSYTSQTGISLHFPAAKCPKPIKVSVKVVSGDYTLPPEYEGMPLVSSMFKITASDTLPAPISVRLEHCAVVNREDSLVHMVAGDTHPYHFKQLPGGKFPIGGSYGEIKLEQFSTFTTIICRIIGLYINLSAFLFYHKDSTATFVATKNLRELNEAVTEKFYDAVEKLELSMMCYCYTTREITLTIPPAKDGGWSIEPKSMPPKIES</sequence>